<accession>A0A5R9L4C0</accession>
<dbReference type="OrthoDB" id="6384283at2"/>
<dbReference type="Pfam" id="PF13858">
    <property type="entry name" value="DUF4199"/>
    <property type="match status" value="1"/>
</dbReference>
<dbReference type="EMBL" id="VCEJ01000002">
    <property type="protein sequence ID" value="TLV03251.1"/>
    <property type="molecule type" value="Genomic_DNA"/>
</dbReference>
<gene>
    <name evidence="2" type="ORF">FEN17_06475</name>
</gene>
<reference evidence="2 3" key="1">
    <citation type="submission" date="2019-05" db="EMBL/GenBank/DDBJ databases">
        <authorList>
            <person name="Qu J.-H."/>
        </authorList>
    </citation>
    <scope>NUCLEOTIDE SEQUENCE [LARGE SCALE GENOMIC DNA]</scope>
    <source>
        <strain evidence="2 3">T17</strain>
    </source>
</reference>
<sequence>MKKVILTCGLIAGTIVSAFMLFSMNFLHDKMDSNSGMIVGYASMLLSFSLIFVGVKNFRDKYNQGRIKFGQALMIGLGISLIASTMYVIAWGIDFHFFMPDFMDKFCAAQIKSLQAKGVTGAELQSQIDEMNGYKEMYKNPVSFALLTYMEILPVGLIVSLICALILKRQGTRDESWREPQVRADY</sequence>
<protein>
    <submittedName>
        <fullName evidence="2">DUF4199 domain-containing protein</fullName>
    </submittedName>
</protein>
<keyword evidence="1" id="KW-1133">Transmembrane helix</keyword>
<evidence type="ECO:0000256" key="1">
    <source>
        <dbReference type="SAM" id="Phobius"/>
    </source>
</evidence>
<feature type="transmembrane region" description="Helical" evidence="1">
    <location>
        <begin position="34"/>
        <end position="53"/>
    </location>
</feature>
<name>A0A5R9L4C0_9BACT</name>
<keyword evidence="1" id="KW-0812">Transmembrane</keyword>
<dbReference type="RefSeq" id="WP_138364458.1">
    <property type="nucleotide sequence ID" value="NZ_VCEJ01000002.1"/>
</dbReference>
<keyword evidence="3" id="KW-1185">Reference proteome</keyword>
<dbReference type="AlphaFoldDB" id="A0A5R9L4C0"/>
<evidence type="ECO:0000313" key="2">
    <source>
        <dbReference type="EMBL" id="TLV03251.1"/>
    </source>
</evidence>
<keyword evidence="1" id="KW-0472">Membrane</keyword>
<evidence type="ECO:0000313" key="3">
    <source>
        <dbReference type="Proteomes" id="UP000306402"/>
    </source>
</evidence>
<proteinExistence type="predicted"/>
<feature type="transmembrane region" description="Helical" evidence="1">
    <location>
        <begin position="73"/>
        <end position="93"/>
    </location>
</feature>
<feature type="transmembrane region" description="Helical" evidence="1">
    <location>
        <begin position="144"/>
        <end position="167"/>
    </location>
</feature>
<organism evidence="2 3">
    <name type="scientific">Dyadobacter luticola</name>
    <dbReference type="NCBI Taxonomy" id="1979387"/>
    <lineage>
        <taxon>Bacteria</taxon>
        <taxon>Pseudomonadati</taxon>
        <taxon>Bacteroidota</taxon>
        <taxon>Cytophagia</taxon>
        <taxon>Cytophagales</taxon>
        <taxon>Spirosomataceae</taxon>
        <taxon>Dyadobacter</taxon>
    </lineage>
</organism>
<comment type="caution">
    <text evidence="2">The sequence shown here is derived from an EMBL/GenBank/DDBJ whole genome shotgun (WGS) entry which is preliminary data.</text>
</comment>
<dbReference type="Proteomes" id="UP000306402">
    <property type="component" value="Unassembled WGS sequence"/>
</dbReference>
<dbReference type="InterPro" id="IPR025250">
    <property type="entry name" value="DUF4199"/>
</dbReference>